<dbReference type="RefSeq" id="WP_117924625.1">
    <property type="nucleotide sequence ID" value="NZ_JAOQJZ010000017.1"/>
</dbReference>
<dbReference type="AlphaFoldDB" id="A0AAE3IKG5"/>
<evidence type="ECO:0000313" key="2">
    <source>
        <dbReference type="EMBL" id="MCU6706821.1"/>
    </source>
</evidence>
<dbReference type="Gene3D" id="3.40.50.10140">
    <property type="entry name" value="Toll/interleukin-1 receptor homology (TIR) domain"/>
    <property type="match status" value="1"/>
</dbReference>
<protein>
    <submittedName>
        <fullName evidence="2">Toll/interleukin-1 receptor domain-containing protein</fullName>
    </submittedName>
</protein>
<organism evidence="2 3">
    <name type="scientific">Hominimerdicola aceti</name>
    <dbReference type="NCBI Taxonomy" id="2981726"/>
    <lineage>
        <taxon>Bacteria</taxon>
        <taxon>Bacillati</taxon>
        <taxon>Bacillota</taxon>
        <taxon>Clostridia</taxon>
        <taxon>Eubacteriales</taxon>
        <taxon>Oscillospiraceae</taxon>
        <taxon>Hominimerdicola</taxon>
    </lineage>
</organism>
<keyword evidence="2" id="KW-0675">Receptor</keyword>
<dbReference type="Proteomes" id="UP001208131">
    <property type="component" value="Unassembled WGS sequence"/>
</dbReference>
<dbReference type="SMART" id="SM00255">
    <property type="entry name" value="TIR"/>
    <property type="match status" value="1"/>
</dbReference>
<gene>
    <name evidence="2" type="ORF">OCV57_12950</name>
</gene>
<reference evidence="2 3" key="1">
    <citation type="journal article" date="2021" name="ISME Commun">
        <title>Automated analysis of genomic sequences facilitates high-throughput and comprehensive description of bacteria.</title>
        <authorList>
            <person name="Hitch T.C.A."/>
        </authorList>
    </citation>
    <scope>NUCLEOTIDE SEQUENCE [LARGE SCALE GENOMIC DNA]</scope>
    <source>
        <strain evidence="2 3">Sanger_31</strain>
    </source>
</reference>
<accession>A0AAE3IKG5</accession>
<dbReference type="PROSITE" id="PS50104">
    <property type="entry name" value="TIR"/>
    <property type="match status" value="1"/>
</dbReference>
<evidence type="ECO:0000313" key="3">
    <source>
        <dbReference type="Proteomes" id="UP001208131"/>
    </source>
</evidence>
<proteinExistence type="predicted"/>
<dbReference type="InterPro" id="IPR000157">
    <property type="entry name" value="TIR_dom"/>
</dbReference>
<evidence type="ECO:0000259" key="1">
    <source>
        <dbReference type="PROSITE" id="PS50104"/>
    </source>
</evidence>
<dbReference type="GO" id="GO:0007165">
    <property type="term" value="P:signal transduction"/>
    <property type="evidence" value="ECO:0007669"/>
    <property type="project" value="InterPro"/>
</dbReference>
<name>A0AAE3IKG5_9FIRM</name>
<comment type="caution">
    <text evidence="2">The sequence shown here is derived from an EMBL/GenBank/DDBJ whole genome shotgun (WGS) entry which is preliminary data.</text>
</comment>
<dbReference type="SUPFAM" id="SSF52200">
    <property type="entry name" value="Toll/Interleukin receptor TIR domain"/>
    <property type="match status" value="1"/>
</dbReference>
<keyword evidence="3" id="KW-1185">Reference proteome</keyword>
<sequence>MLLNTSQLKELYNRYDKKNSSLISIPFSAISDEPLKFYKWYAALFQIELNVKAFADVDSKQIIIYKGTKMKYYATILIPYENREAYIDAVNEINQIVSSNGCIILFVCNIPYNLVSYLSIEAKQNEGQLIENIIKKYDLRKEPSLGLHELFMEFCNRKFNMANIPPSCSKADITQMFSDAYFFCSKSDLSKKGYNFNTHIRRKKVFISYCHANKELVYEITEALEYSGIDLWIDKKDISVGSHLLESILAGIEESDFAILFLSNATLSSNYGQLELKTIMSALTNKKKGWYIVKIDDVDVNNIMPSLGDYKYYDLSNGNKTELIKDIINAINAQN</sequence>
<dbReference type="Pfam" id="PF13676">
    <property type="entry name" value="TIR_2"/>
    <property type="match status" value="1"/>
</dbReference>
<dbReference type="InterPro" id="IPR035897">
    <property type="entry name" value="Toll_tir_struct_dom_sf"/>
</dbReference>
<feature type="domain" description="TIR" evidence="1">
    <location>
        <begin position="201"/>
        <end position="331"/>
    </location>
</feature>
<dbReference type="EMBL" id="JAOQJZ010000017">
    <property type="protein sequence ID" value="MCU6706821.1"/>
    <property type="molecule type" value="Genomic_DNA"/>
</dbReference>